<sequence>MITSTMVWTVKSGDTLPMIAAQVYGDPRLWRPIADANGIADPLRFPVQQDFGRLLLVPAPRA</sequence>
<evidence type="ECO:0000313" key="1">
    <source>
        <dbReference type="EMBL" id="NMQ26643.1"/>
    </source>
</evidence>
<organism evidence="1 2">
    <name type="scientific">Candidatus Accumulibacter phosphatis</name>
    <dbReference type="NCBI Taxonomy" id="327160"/>
    <lineage>
        <taxon>Bacteria</taxon>
        <taxon>Pseudomonadati</taxon>
        <taxon>Pseudomonadota</taxon>
        <taxon>Betaproteobacteria</taxon>
        <taxon>Candidatus Accumulibacter</taxon>
    </lineage>
</organism>
<dbReference type="CDD" id="cd00118">
    <property type="entry name" value="LysM"/>
    <property type="match status" value="1"/>
</dbReference>
<keyword evidence="2" id="KW-1185">Reference proteome</keyword>
<dbReference type="InterPro" id="IPR018392">
    <property type="entry name" value="LysM"/>
</dbReference>
<dbReference type="InterPro" id="IPR036779">
    <property type="entry name" value="LysM_dom_sf"/>
</dbReference>
<name>A0ABX1TVA9_9PROT</name>
<proteinExistence type="predicted"/>
<accession>A0ABX1TVA9</accession>
<evidence type="ECO:0000313" key="2">
    <source>
        <dbReference type="Proteomes" id="UP000749010"/>
    </source>
</evidence>
<dbReference type="RefSeq" id="WP_169065093.1">
    <property type="nucleotide sequence ID" value="NZ_SPMY01000006.1"/>
</dbReference>
<protein>
    <recommendedName>
        <fullName evidence="3">LysM domain-containing protein</fullName>
    </recommendedName>
</protein>
<evidence type="ECO:0008006" key="3">
    <source>
        <dbReference type="Google" id="ProtNLM"/>
    </source>
</evidence>
<gene>
    <name evidence="1" type="ORF">E4Q23_02025</name>
</gene>
<dbReference type="Gene3D" id="3.10.350.10">
    <property type="entry name" value="LysM domain"/>
    <property type="match status" value="1"/>
</dbReference>
<reference evidence="1 2" key="1">
    <citation type="submission" date="2019-03" db="EMBL/GenBank/DDBJ databases">
        <title>Metabolic reconstructions from genomes of highly enriched 'Candidatus Accumulibacter' and 'Candidatus Competibacter' bioreactor populations.</title>
        <authorList>
            <person name="Annavajhala M.K."/>
            <person name="Welles L."/>
            <person name="Abbas B."/>
            <person name="Sorokin D."/>
            <person name="Park H."/>
            <person name="Van Loosdrecht M."/>
            <person name="Chandran K."/>
        </authorList>
    </citation>
    <scope>NUCLEOTIDE SEQUENCE [LARGE SCALE GENOMIC DNA]</scope>
    <source>
        <strain evidence="1 2">SBR_S</strain>
    </source>
</reference>
<dbReference type="Proteomes" id="UP000749010">
    <property type="component" value="Unassembled WGS sequence"/>
</dbReference>
<dbReference type="EMBL" id="SPMY01000006">
    <property type="protein sequence ID" value="NMQ26643.1"/>
    <property type="molecule type" value="Genomic_DNA"/>
</dbReference>
<comment type="caution">
    <text evidence="1">The sequence shown here is derived from an EMBL/GenBank/DDBJ whole genome shotgun (WGS) entry which is preliminary data.</text>
</comment>